<dbReference type="InterPro" id="IPR006119">
    <property type="entry name" value="Resolv_N"/>
</dbReference>
<dbReference type="GO" id="GO:0003677">
    <property type="term" value="F:DNA binding"/>
    <property type="evidence" value="ECO:0007669"/>
    <property type="project" value="InterPro"/>
</dbReference>
<evidence type="ECO:0000313" key="3">
    <source>
        <dbReference type="Proteomes" id="UP000266292"/>
    </source>
</evidence>
<proteinExistence type="predicted"/>
<reference evidence="3" key="1">
    <citation type="submission" date="2017-05" db="EMBL/GenBank/DDBJ databases">
        <authorList>
            <person name="Ray J."/>
            <person name="Price M."/>
            <person name="Deutschbauer A."/>
        </authorList>
    </citation>
    <scope>NUCLEOTIDE SEQUENCE [LARGE SCALE GENOMIC DNA]</scope>
    <source>
        <strain evidence="3">DSM 19842</strain>
    </source>
</reference>
<organism evidence="2 3">
    <name type="scientific">Pontibacter actiniarum</name>
    <dbReference type="NCBI Taxonomy" id="323450"/>
    <lineage>
        <taxon>Bacteria</taxon>
        <taxon>Pseudomonadati</taxon>
        <taxon>Bacteroidota</taxon>
        <taxon>Cytophagia</taxon>
        <taxon>Cytophagales</taxon>
        <taxon>Hymenobacteraceae</taxon>
        <taxon>Pontibacter</taxon>
    </lineage>
</organism>
<dbReference type="KEGG" id="pact:CA264_20230"/>
<protein>
    <recommendedName>
        <fullName evidence="1">Resolvase/invertase-type recombinase catalytic domain-containing protein</fullName>
    </recommendedName>
</protein>
<keyword evidence="3" id="KW-1185">Reference proteome</keyword>
<evidence type="ECO:0000313" key="2">
    <source>
        <dbReference type="EMBL" id="ARS37566.1"/>
    </source>
</evidence>
<dbReference type="AlphaFoldDB" id="A0A1X9YX96"/>
<gene>
    <name evidence="2" type="ORF">CA264_20230</name>
</gene>
<dbReference type="Proteomes" id="UP000266292">
    <property type="component" value="Chromosome"/>
</dbReference>
<sequence>MISQLRPGGTVVVLKLNWLGRLLLDLIDLVAESQLRGISRACRRASTQPLAAPSQTPCLAGRV</sequence>
<dbReference type="PROSITE" id="PS51736">
    <property type="entry name" value="RECOMBINASES_3"/>
    <property type="match status" value="1"/>
</dbReference>
<accession>A0A1X9YX96</accession>
<evidence type="ECO:0000259" key="1">
    <source>
        <dbReference type="PROSITE" id="PS51736"/>
    </source>
</evidence>
<dbReference type="GO" id="GO:0000150">
    <property type="term" value="F:DNA strand exchange activity"/>
    <property type="evidence" value="ECO:0007669"/>
    <property type="project" value="InterPro"/>
</dbReference>
<dbReference type="EMBL" id="CP021235">
    <property type="protein sequence ID" value="ARS37566.1"/>
    <property type="molecule type" value="Genomic_DNA"/>
</dbReference>
<name>A0A1X9YX96_9BACT</name>
<feature type="domain" description="Resolvase/invertase-type recombinase catalytic" evidence="1">
    <location>
        <begin position="1"/>
        <end position="63"/>
    </location>
</feature>